<feature type="site" description="Important for catalytic activity" evidence="15">
    <location>
        <position position="278"/>
    </location>
</feature>
<keyword evidence="19" id="KW-1185">Reference proteome</keyword>
<comment type="cofactor">
    <cofactor evidence="16">
        <name>Mg(2+)</name>
        <dbReference type="ChEBI" id="CHEBI:18420"/>
    </cofactor>
    <cofactor evidence="16">
        <name>Ca(2+)</name>
        <dbReference type="ChEBI" id="CHEBI:29108"/>
    </cofactor>
    <cofactor evidence="16">
        <name>Mn(2+)</name>
        <dbReference type="ChEBI" id="CHEBI:29035"/>
    </cofactor>
    <cofactor evidence="16">
        <name>Co(2+)</name>
        <dbReference type="ChEBI" id="CHEBI:48828"/>
    </cofactor>
    <text evidence="16">Binds 1 Mg(2+) ion per subunit. Can also utilize other divalent metal cations, such as Ca(2+), Mn(2+) and Co(2+).</text>
</comment>
<dbReference type="InterPro" id="IPR005478">
    <property type="entry name" value="Transketolase_bac-like"/>
</dbReference>
<evidence type="ECO:0000256" key="1">
    <source>
        <dbReference type="ARBA" id="ARBA00007131"/>
    </source>
</evidence>
<comment type="caution">
    <text evidence="18">The sequence shown here is derived from an EMBL/GenBank/DDBJ whole genome shotgun (WGS) entry which is preliminary data.</text>
</comment>
<dbReference type="Pfam" id="PF02779">
    <property type="entry name" value="Transket_pyr"/>
    <property type="match status" value="1"/>
</dbReference>
<feature type="binding site" evidence="13">
    <location>
        <position position="462"/>
    </location>
    <ligand>
        <name>thiamine diphosphate</name>
        <dbReference type="ChEBI" id="CHEBI:58937"/>
    </ligand>
</feature>
<feature type="binding site" evidence="14">
    <location>
        <position position="165"/>
    </location>
    <ligand>
        <name>Mg(2+)</name>
        <dbReference type="ChEBI" id="CHEBI:18420"/>
    </ligand>
</feature>
<evidence type="ECO:0000259" key="17">
    <source>
        <dbReference type="SMART" id="SM00861"/>
    </source>
</evidence>
<evidence type="ECO:0000256" key="16">
    <source>
        <dbReference type="RuleBase" id="RU004996"/>
    </source>
</evidence>
<reference evidence="18 19" key="1">
    <citation type="submission" date="2021-01" db="EMBL/GenBank/DDBJ databases">
        <title>Whole genome shotgun sequence of Catellatospora coxensis NBRC 107359.</title>
        <authorList>
            <person name="Komaki H."/>
            <person name="Tamura T."/>
        </authorList>
    </citation>
    <scope>NUCLEOTIDE SEQUENCE [LARGE SCALE GENOMIC DNA]</scope>
    <source>
        <strain evidence="18 19">NBRC 107359</strain>
    </source>
</reference>
<gene>
    <name evidence="18" type="primary">tktA</name>
    <name evidence="18" type="ORF">Cco03nite_62630</name>
</gene>
<comment type="catalytic activity">
    <reaction evidence="9 16">
        <text>D-sedoheptulose 7-phosphate + D-glyceraldehyde 3-phosphate = aldehydo-D-ribose 5-phosphate + D-xylulose 5-phosphate</text>
        <dbReference type="Rhea" id="RHEA:10508"/>
        <dbReference type="ChEBI" id="CHEBI:57483"/>
        <dbReference type="ChEBI" id="CHEBI:57737"/>
        <dbReference type="ChEBI" id="CHEBI:58273"/>
        <dbReference type="ChEBI" id="CHEBI:59776"/>
        <dbReference type="EC" id="2.2.1.1"/>
    </reaction>
</comment>
<dbReference type="Proteomes" id="UP000630887">
    <property type="component" value="Unassembled WGS sequence"/>
</dbReference>
<comment type="cofactor">
    <cofactor evidence="14">
        <name>Mg(2+)</name>
        <dbReference type="ChEBI" id="CHEBI:18420"/>
    </cofactor>
    <text evidence="14">Binds 1 Mg(2+) ion per subunit. Can also utilize other divalent metal cations, such as Ca(2+), Mn(2+) and Co(2+).</text>
</comment>
<comment type="subunit">
    <text evidence="2 16">Homodimer.</text>
</comment>
<evidence type="ECO:0000256" key="8">
    <source>
        <dbReference type="ARBA" id="ARBA00023052"/>
    </source>
</evidence>
<protein>
    <recommendedName>
        <fullName evidence="4 10">Transketolase</fullName>
        <ecNumber evidence="3 10">2.2.1.1</ecNumber>
    </recommendedName>
</protein>
<feature type="site" description="Important for catalytic activity" evidence="15">
    <location>
        <position position="33"/>
    </location>
</feature>
<evidence type="ECO:0000256" key="9">
    <source>
        <dbReference type="ARBA" id="ARBA00049473"/>
    </source>
</evidence>
<feature type="binding site" evidence="13">
    <location>
        <position position="278"/>
    </location>
    <ligand>
        <name>thiamine diphosphate</name>
        <dbReference type="ChEBI" id="CHEBI:58937"/>
    </ligand>
</feature>
<dbReference type="CDD" id="cd07033">
    <property type="entry name" value="TPP_PYR_DXS_TK_like"/>
    <property type="match status" value="1"/>
</dbReference>
<evidence type="ECO:0000256" key="11">
    <source>
        <dbReference type="PIRSR" id="PIRSR605478-1"/>
    </source>
</evidence>
<organism evidence="18 19">
    <name type="scientific">Catellatospora coxensis</name>
    <dbReference type="NCBI Taxonomy" id="310354"/>
    <lineage>
        <taxon>Bacteria</taxon>
        <taxon>Bacillati</taxon>
        <taxon>Actinomycetota</taxon>
        <taxon>Actinomycetes</taxon>
        <taxon>Micromonosporales</taxon>
        <taxon>Micromonosporaceae</taxon>
        <taxon>Catellatospora</taxon>
    </lineage>
</organism>
<feature type="binding site" evidence="14">
    <location>
        <position position="197"/>
    </location>
    <ligand>
        <name>Mg(2+)</name>
        <dbReference type="ChEBI" id="CHEBI:18420"/>
    </ligand>
</feature>
<dbReference type="CDD" id="cd02012">
    <property type="entry name" value="TPP_TK"/>
    <property type="match status" value="1"/>
</dbReference>
<evidence type="ECO:0000256" key="6">
    <source>
        <dbReference type="ARBA" id="ARBA00022723"/>
    </source>
</evidence>
<feature type="binding site" evidence="13">
    <location>
        <begin position="121"/>
        <end position="123"/>
    </location>
    <ligand>
        <name>thiamine diphosphate</name>
        <dbReference type="ChEBI" id="CHEBI:58937"/>
    </ligand>
</feature>
<feature type="binding site" evidence="14">
    <location>
        <position position="195"/>
    </location>
    <ligand>
        <name>Mg(2+)</name>
        <dbReference type="ChEBI" id="CHEBI:18420"/>
    </ligand>
</feature>
<comment type="similarity">
    <text evidence="1 16">Belongs to the transketolase family.</text>
</comment>
<feature type="binding site" evidence="12">
    <location>
        <position position="494"/>
    </location>
    <ligand>
        <name>substrate</name>
    </ligand>
</feature>
<name>A0A8J3KVV4_9ACTN</name>
<proteinExistence type="inferred from homology"/>
<keyword evidence="6 14" id="KW-0479">Metal-binding</keyword>
<dbReference type="PANTHER" id="PTHR43522">
    <property type="entry name" value="TRANSKETOLASE"/>
    <property type="match status" value="1"/>
</dbReference>
<dbReference type="GO" id="GO:0000287">
    <property type="term" value="F:magnesium ion binding"/>
    <property type="evidence" value="ECO:0007669"/>
    <property type="project" value="UniProtKB-ARBA"/>
</dbReference>
<dbReference type="FunFam" id="3.40.50.920:FF:000003">
    <property type="entry name" value="Transketolase"/>
    <property type="match status" value="1"/>
</dbReference>
<dbReference type="Gene3D" id="3.40.50.920">
    <property type="match status" value="1"/>
</dbReference>
<dbReference type="PROSITE" id="PS00802">
    <property type="entry name" value="TRANSKETOLASE_2"/>
    <property type="match status" value="1"/>
</dbReference>
<feature type="domain" description="Transketolase-like pyrimidine-binding" evidence="17">
    <location>
        <begin position="370"/>
        <end position="550"/>
    </location>
</feature>
<evidence type="ECO:0000313" key="18">
    <source>
        <dbReference type="EMBL" id="GIG09563.1"/>
    </source>
</evidence>
<dbReference type="AlphaFoldDB" id="A0A8J3KVV4"/>
<feature type="binding site" evidence="13">
    <location>
        <position position="166"/>
    </location>
    <ligand>
        <name>thiamine diphosphate</name>
        <dbReference type="ChEBI" id="CHEBI:58937"/>
    </ligand>
</feature>
<dbReference type="EC" id="2.2.1.1" evidence="3 10"/>
<dbReference type="GO" id="GO:0004802">
    <property type="term" value="F:transketolase activity"/>
    <property type="evidence" value="ECO:0007669"/>
    <property type="project" value="UniProtKB-UniRule"/>
</dbReference>
<feature type="binding site" evidence="13">
    <location>
        <position position="73"/>
    </location>
    <ligand>
        <name>thiamine diphosphate</name>
        <dbReference type="ChEBI" id="CHEBI:58937"/>
    </ligand>
</feature>
<dbReference type="EMBL" id="BONI01000067">
    <property type="protein sequence ID" value="GIG09563.1"/>
    <property type="molecule type" value="Genomic_DNA"/>
</dbReference>
<evidence type="ECO:0000256" key="13">
    <source>
        <dbReference type="PIRSR" id="PIRSR605478-3"/>
    </source>
</evidence>
<dbReference type="FunFam" id="3.40.50.970:FF:000004">
    <property type="entry name" value="Transketolase"/>
    <property type="match status" value="1"/>
</dbReference>
<keyword evidence="7 14" id="KW-0460">Magnesium</keyword>
<dbReference type="InterPro" id="IPR005475">
    <property type="entry name" value="Transketolase-like_Pyr-bd"/>
</dbReference>
<evidence type="ECO:0000256" key="3">
    <source>
        <dbReference type="ARBA" id="ARBA00013152"/>
    </source>
</evidence>
<feature type="binding site" evidence="13">
    <location>
        <position position="195"/>
    </location>
    <ligand>
        <name>thiamine diphosphate</name>
        <dbReference type="ChEBI" id="CHEBI:58937"/>
    </ligand>
</feature>
<feature type="binding site" evidence="12">
    <location>
        <position position="400"/>
    </location>
    <ligand>
        <name>substrate</name>
    </ligand>
</feature>
<feature type="binding site" evidence="12">
    <location>
        <position position="498"/>
    </location>
    <ligand>
        <name>substrate</name>
    </ligand>
</feature>
<dbReference type="SMART" id="SM00861">
    <property type="entry name" value="Transket_pyr"/>
    <property type="match status" value="1"/>
</dbReference>
<dbReference type="NCBIfam" id="TIGR00232">
    <property type="entry name" value="tktlase_bact"/>
    <property type="match status" value="1"/>
</dbReference>
<feature type="binding site" evidence="12">
    <location>
        <position position="373"/>
    </location>
    <ligand>
        <name>substrate</name>
    </ligand>
</feature>
<dbReference type="SUPFAM" id="SSF52922">
    <property type="entry name" value="TK C-terminal domain-like"/>
    <property type="match status" value="1"/>
</dbReference>
<dbReference type="FunFam" id="3.40.50.970:FF:000003">
    <property type="entry name" value="Transketolase"/>
    <property type="match status" value="1"/>
</dbReference>
<dbReference type="InterPro" id="IPR020826">
    <property type="entry name" value="Transketolase_BS"/>
</dbReference>
<keyword evidence="5 16" id="KW-0808">Transferase</keyword>
<dbReference type="Gene3D" id="3.40.50.970">
    <property type="match status" value="2"/>
</dbReference>
<dbReference type="RefSeq" id="WP_203696721.1">
    <property type="nucleotide sequence ID" value="NZ_BAAALC010000009.1"/>
</dbReference>
<evidence type="ECO:0000256" key="15">
    <source>
        <dbReference type="PIRSR" id="PIRSR605478-5"/>
    </source>
</evidence>
<dbReference type="PANTHER" id="PTHR43522:SF2">
    <property type="entry name" value="TRANSKETOLASE 1-RELATED"/>
    <property type="match status" value="1"/>
</dbReference>
<dbReference type="Pfam" id="PF22613">
    <property type="entry name" value="Transketolase_C_1"/>
    <property type="match status" value="1"/>
</dbReference>
<dbReference type="InterPro" id="IPR049557">
    <property type="entry name" value="Transketolase_CS"/>
</dbReference>
<feature type="binding site" evidence="12">
    <location>
        <position position="545"/>
    </location>
    <ligand>
        <name>substrate</name>
    </ligand>
</feature>
<comment type="function">
    <text evidence="16">Catalyzes the transfer of a two-carbon ketol group from a ketose donor to an aldose acceptor, via a covalent intermediate with the cofactor thiamine pyrophosphate.</text>
</comment>
<dbReference type="PROSITE" id="PS00801">
    <property type="entry name" value="TRANSKETOLASE_1"/>
    <property type="match status" value="1"/>
</dbReference>
<feature type="binding site" evidence="12">
    <location>
        <position position="486"/>
    </location>
    <ligand>
        <name>substrate</name>
    </ligand>
</feature>
<keyword evidence="16" id="KW-0106">Calcium</keyword>
<evidence type="ECO:0000256" key="4">
    <source>
        <dbReference type="ARBA" id="ARBA00016662"/>
    </source>
</evidence>
<dbReference type="GO" id="GO:0006098">
    <property type="term" value="P:pentose-phosphate shunt"/>
    <property type="evidence" value="ECO:0007669"/>
    <property type="project" value="TreeGrafter"/>
</dbReference>
<evidence type="ECO:0000313" key="19">
    <source>
        <dbReference type="Proteomes" id="UP000630887"/>
    </source>
</evidence>
<comment type="cofactor">
    <cofactor evidence="13">
        <name>thiamine diphosphate</name>
        <dbReference type="ChEBI" id="CHEBI:58937"/>
    </cofactor>
    <text evidence="13">Binds 1 thiamine pyrophosphate per subunit. During the reaction, the substrate forms a covalent intermediate with the cofactor.</text>
</comment>
<feature type="binding site" evidence="12">
    <location>
        <position position="278"/>
    </location>
    <ligand>
        <name>substrate</name>
    </ligand>
</feature>
<feature type="active site" description="Proton donor" evidence="11">
    <location>
        <position position="436"/>
    </location>
</feature>
<keyword evidence="8 13" id="KW-0786">Thiamine pyrophosphate</keyword>
<sequence length="692" mass="75102">MTEQLIWSDIDRRAVDTARVLAMDAVEKAGNGHPGTAMSLAPLAYLLFQRAMRLDPNDPDWTGRDRFVLSAGHSSLTQYVQLFLAGYGLELSDLQALRQWGSLTPGHPEHGHTRGVETTTGPLGQGLGNAVGMAMAARRERGLFDPDAAPGTSPFDHHIYVICSDGDIEEGVTHEVSSIAGHQKLDNLIVFYDDNEISIEDNTLIAKSEDVCKRYEAYGWHVEKVDWTGGNTGYHEDIPALWAAIQRAKAVTDRPSFIALRTIIGWPAPTKQNTGKIHGSAVGPNEAAAVKELLGFDPAVAFPVEDEVIAHTRAVTERGRLLHEQWEEAFHDWAKANPERLALFDRMSTRTLPAGWEKALPSFPHDPKGLATRAASGQVLNALAPVLPELWGGSADLAESNNTTMKGEPSFVPAEFATKEFPGDEYGRTLHFGIREHGMGSIMNGIALHGGTRVYGGTFLVFSDYMRPPVRLAALMKLPVTYVWTHDSIGLGEDGPTHQPVEQLTALRAIPGLDVVRPADANETAHAWRMALEHSDRPTALALTRQNVPTLDPAKITGFERGGYILEEASTGAPQVILIGTGSEVSICLKAQELLEDEDVPTRVVSMPCQEWFRAQDAGYRESVLPANVKARVSVEAGIAMSWRDLVGDAGESVSLEHYGASAPAATLFEKFGFTPEAVAAAARRSLNKAGE</sequence>
<feature type="binding site" evidence="12">
    <location>
        <position position="33"/>
    </location>
    <ligand>
        <name>substrate</name>
    </ligand>
</feature>
<dbReference type="SUPFAM" id="SSF52518">
    <property type="entry name" value="Thiamin diphosphate-binding fold (THDP-binding)"/>
    <property type="match status" value="2"/>
</dbReference>
<dbReference type="InterPro" id="IPR033247">
    <property type="entry name" value="Transketolase_fam"/>
</dbReference>
<dbReference type="Pfam" id="PF00456">
    <property type="entry name" value="Transketolase_N"/>
    <property type="match status" value="1"/>
</dbReference>
<evidence type="ECO:0000256" key="10">
    <source>
        <dbReference type="NCBIfam" id="TIGR00232"/>
    </source>
</evidence>
<evidence type="ECO:0000256" key="12">
    <source>
        <dbReference type="PIRSR" id="PIRSR605478-2"/>
    </source>
</evidence>
<evidence type="ECO:0000256" key="2">
    <source>
        <dbReference type="ARBA" id="ARBA00011738"/>
    </source>
</evidence>
<dbReference type="InterPro" id="IPR005474">
    <property type="entry name" value="Transketolase_N"/>
</dbReference>
<dbReference type="InterPro" id="IPR055152">
    <property type="entry name" value="Transketolase-like_C_2"/>
</dbReference>
<dbReference type="InterPro" id="IPR009014">
    <property type="entry name" value="Transketo_C/PFOR_II"/>
</dbReference>
<accession>A0A8J3KVV4</accession>
<evidence type="ECO:0000256" key="7">
    <source>
        <dbReference type="ARBA" id="ARBA00022842"/>
    </source>
</evidence>
<dbReference type="InterPro" id="IPR029061">
    <property type="entry name" value="THDP-binding"/>
</dbReference>
<dbReference type="GO" id="GO:0005829">
    <property type="term" value="C:cytosol"/>
    <property type="evidence" value="ECO:0007669"/>
    <property type="project" value="TreeGrafter"/>
</dbReference>
<evidence type="ECO:0000256" key="14">
    <source>
        <dbReference type="PIRSR" id="PIRSR605478-4"/>
    </source>
</evidence>
<evidence type="ECO:0000256" key="5">
    <source>
        <dbReference type="ARBA" id="ARBA00022679"/>
    </source>
</evidence>